<evidence type="ECO:0000313" key="2">
    <source>
        <dbReference type="EMBL" id="SHG88650.1"/>
    </source>
</evidence>
<organism evidence="2 3">
    <name type="scientific">Ornithinibacillus halophilus</name>
    <dbReference type="NCBI Taxonomy" id="930117"/>
    <lineage>
        <taxon>Bacteria</taxon>
        <taxon>Bacillati</taxon>
        <taxon>Bacillota</taxon>
        <taxon>Bacilli</taxon>
        <taxon>Bacillales</taxon>
        <taxon>Bacillaceae</taxon>
        <taxon>Ornithinibacillus</taxon>
    </lineage>
</organism>
<keyword evidence="1" id="KW-1133">Transmembrane helix</keyword>
<dbReference type="Proteomes" id="UP000183988">
    <property type="component" value="Unassembled WGS sequence"/>
</dbReference>
<dbReference type="AlphaFoldDB" id="A0A1M5NGK3"/>
<sequence>MKDNKKLESLIDEIKSLPKPNYEKDFDINKQNEIHKTLMKYSDGLELKRNRGNLFKHISVGIGSMAVLLLVLVIFIPFSPNSTNNTSQINSFEAFFHQSMEEMNKLEEKHSYNLISTEFNVVHANDAIAIFTEEKDQEEQIYIAYFEKLRNQWEWNQTRGSEWNTPVNWSSMKQKPYIFSGPLSDHSIKEVYVGEEQAKIIEVNGDKRFWYAISPVEEVDVIIVTEDGNRKILEEVENENIQETYNQDPNKYITSSDNEVEAIILESIEYQRLNKWDEYVELYNYSSEVKEDLLTFLKDSNNQAKKEGIHGIQDIKVVSMELTSDSEFISQGDYVYDVLLDMKVQNPSEFYMNGVTRHVFVLNRTSEGLKIETVYFKGLVDDSE</sequence>
<dbReference type="EMBL" id="FQVW01000079">
    <property type="protein sequence ID" value="SHG88650.1"/>
    <property type="molecule type" value="Genomic_DNA"/>
</dbReference>
<feature type="transmembrane region" description="Helical" evidence="1">
    <location>
        <begin position="58"/>
        <end position="78"/>
    </location>
</feature>
<keyword evidence="1" id="KW-0472">Membrane</keyword>
<dbReference type="RefSeq" id="WP_072892070.1">
    <property type="nucleotide sequence ID" value="NZ_FQVW01000079.1"/>
</dbReference>
<accession>A0A1M5NGK3</accession>
<name>A0A1M5NGK3_9BACI</name>
<protein>
    <submittedName>
        <fullName evidence="2">Uncharacterized protein</fullName>
    </submittedName>
</protein>
<proteinExistence type="predicted"/>
<gene>
    <name evidence="2" type="ORF">SAMN05216225_10799</name>
</gene>
<keyword evidence="1" id="KW-0812">Transmembrane</keyword>
<evidence type="ECO:0000313" key="3">
    <source>
        <dbReference type="Proteomes" id="UP000183988"/>
    </source>
</evidence>
<keyword evidence="3" id="KW-1185">Reference proteome</keyword>
<reference evidence="2 3" key="1">
    <citation type="submission" date="2016-11" db="EMBL/GenBank/DDBJ databases">
        <authorList>
            <person name="Jaros S."/>
            <person name="Januszkiewicz K."/>
            <person name="Wedrychowicz H."/>
        </authorList>
    </citation>
    <scope>NUCLEOTIDE SEQUENCE [LARGE SCALE GENOMIC DNA]</scope>
    <source>
        <strain evidence="2 3">IBRC-M 10683</strain>
    </source>
</reference>
<evidence type="ECO:0000256" key="1">
    <source>
        <dbReference type="SAM" id="Phobius"/>
    </source>
</evidence>